<name>A0AAV9V627_9PEZI</name>
<evidence type="ECO:0000313" key="2">
    <source>
        <dbReference type="EMBL" id="KAK6354490.1"/>
    </source>
</evidence>
<dbReference type="Proteomes" id="UP001373714">
    <property type="component" value="Unassembled WGS sequence"/>
</dbReference>
<feature type="compositionally biased region" description="Basic and acidic residues" evidence="1">
    <location>
        <begin position="44"/>
        <end position="54"/>
    </location>
</feature>
<feature type="compositionally biased region" description="Basic and acidic residues" evidence="1">
    <location>
        <begin position="67"/>
        <end position="77"/>
    </location>
</feature>
<dbReference type="EMBL" id="JAVHNS010000005">
    <property type="protein sequence ID" value="KAK6354490.1"/>
    <property type="molecule type" value="Genomic_DNA"/>
</dbReference>
<gene>
    <name evidence="2" type="ORF">TWF730_008890</name>
</gene>
<reference evidence="2 3" key="1">
    <citation type="submission" date="2019-10" db="EMBL/GenBank/DDBJ databases">
        <authorList>
            <person name="Palmer J.M."/>
        </authorList>
    </citation>
    <scope>NUCLEOTIDE SEQUENCE [LARGE SCALE GENOMIC DNA]</scope>
    <source>
        <strain evidence="2 3">TWF730</strain>
    </source>
</reference>
<comment type="caution">
    <text evidence="2">The sequence shown here is derived from an EMBL/GenBank/DDBJ whole genome shotgun (WGS) entry which is preliminary data.</text>
</comment>
<feature type="region of interest" description="Disordered" evidence="1">
    <location>
        <begin position="43"/>
        <end position="93"/>
    </location>
</feature>
<evidence type="ECO:0000313" key="3">
    <source>
        <dbReference type="Proteomes" id="UP001373714"/>
    </source>
</evidence>
<organism evidence="2 3">
    <name type="scientific">Orbilia blumenaviensis</name>
    <dbReference type="NCBI Taxonomy" id="1796055"/>
    <lineage>
        <taxon>Eukaryota</taxon>
        <taxon>Fungi</taxon>
        <taxon>Dikarya</taxon>
        <taxon>Ascomycota</taxon>
        <taxon>Pezizomycotina</taxon>
        <taxon>Orbiliomycetes</taxon>
        <taxon>Orbiliales</taxon>
        <taxon>Orbiliaceae</taxon>
        <taxon>Orbilia</taxon>
    </lineage>
</organism>
<evidence type="ECO:0000256" key="1">
    <source>
        <dbReference type="SAM" id="MobiDB-lite"/>
    </source>
</evidence>
<accession>A0AAV9V627</accession>
<sequence>MVILFFGSLRSSHVLEMAQAGAKRSEDSLDEAKREGLLQVAEMAEEKEKEEVARGNKTPVKDEEELQEGKELLEEQPKLLGKAASTKTPEKID</sequence>
<dbReference type="AlphaFoldDB" id="A0AAV9V627"/>
<protein>
    <submittedName>
        <fullName evidence="2">Uncharacterized protein</fullName>
    </submittedName>
</protein>
<proteinExistence type="predicted"/>
<keyword evidence="3" id="KW-1185">Reference proteome</keyword>